<dbReference type="InterPro" id="IPR007096">
    <property type="entry name" value="RNA-dir_Rpol_cat_phage"/>
</dbReference>
<keyword evidence="4" id="KW-0547">Nucleotide-binding</keyword>
<evidence type="ECO:0000256" key="6">
    <source>
        <dbReference type="ARBA" id="ARBA00030248"/>
    </source>
</evidence>
<dbReference type="GO" id="GO:0046872">
    <property type="term" value="F:metal ion binding"/>
    <property type="evidence" value="ECO:0007669"/>
    <property type="project" value="UniProtKB-KW"/>
</dbReference>
<comment type="catalytic activity">
    <reaction evidence="7">
        <text>RNA(n) + a ribonucleoside 5'-triphosphate = RNA(n+1) + diphosphate</text>
        <dbReference type="Rhea" id="RHEA:21248"/>
        <dbReference type="Rhea" id="RHEA-COMP:14527"/>
        <dbReference type="Rhea" id="RHEA-COMP:17342"/>
        <dbReference type="ChEBI" id="CHEBI:33019"/>
        <dbReference type="ChEBI" id="CHEBI:61557"/>
        <dbReference type="ChEBI" id="CHEBI:140395"/>
        <dbReference type="EC" id="2.7.7.48"/>
    </reaction>
</comment>
<protein>
    <recommendedName>
        <fullName evidence="1">RNA-directed RNA polymerase</fullName>
        <ecNumber evidence="1">2.7.7.48</ecNumber>
    </recommendedName>
    <alternativeName>
        <fullName evidence="6">RNA replicase beta chain</fullName>
    </alternativeName>
</protein>
<reference evidence="10" key="1">
    <citation type="journal article" date="2016" name="Nature">
        <title>Redefining the invertebrate RNA virosphere.</title>
        <authorList>
            <person name="Shi M."/>
            <person name="Lin X.D."/>
            <person name="Tian J.H."/>
            <person name="Chen L.J."/>
            <person name="Chen X."/>
            <person name="Li C.X."/>
            <person name="Qin X.C."/>
            <person name="Li J."/>
            <person name="Cao J.P."/>
            <person name="Eden J.S."/>
            <person name="Buchmann J."/>
            <person name="Wang W."/>
            <person name="Xu J."/>
            <person name="Holmes E.C."/>
            <person name="Zhang Y.Z."/>
        </authorList>
    </citation>
    <scope>NUCLEOTIDE SEQUENCE</scope>
    <source>
        <strain evidence="10">WGML141493</strain>
    </source>
</reference>
<name>A0A1L3KIG6_9VIRU</name>
<dbReference type="SUPFAM" id="SSF56672">
    <property type="entry name" value="DNA/RNA polymerases"/>
    <property type="match status" value="1"/>
</dbReference>
<dbReference type="GO" id="GO:0039694">
    <property type="term" value="P:viral RNA genome replication"/>
    <property type="evidence" value="ECO:0007669"/>
    <property type="project" value="InterPro"/>
</dbReference>
<dbReference type="GO" id="GO:0000166">
    <property type="term" value="F:nucleotide binding"/>
    <property type="evidence" value="ECO:0007669"/>
    <property type="project" value="UniProtKB-KW"/>
</dbReference>
<feature type="domain" description="RdRp catalytic" evidence="9">
    <location>
        <begin position="298"/>
        <end position="428"/>
    </location>
</feature>
<comment type="cofactor">
    <cofactor evidence="8">
        <name>Mg(2+)</name>
        <dbReference type="ChEBI" id="CHEBI:18420"/>
    </cofactor>
    <text evidence="8">Binds 2 Mg(2+) per subunit.</text>
</comment>
<dbReference type="EC" id="2.7.7.48" evidence="1"/>
<evidence type="ECO:0000313" key="10">
    <source>
        <dbReference type="EMBL" id="APG77201.1"/>
    </source>
</evidence>
<keyword evidence="5" id="KW-0693">Viral RNA replication</keyword>
<evidence type="ECO:0000256" key="7">
    <source>
        <dbReference type="ARBA" id="ARBA00048744"/>
    </source>
</evidence>
<evidence type="ECO:0000256" key="3">
    <source>
        <dbReference type="ARBA" id="ARBA00022695"/>
    </source>
</evidence>
<proteinExistence type="predicted"/>
<dbReference type="PROSITE" id="PS50522">
    <property type="entry name" value="RDRP_PHAGE"/>
    <property type="match status" value="1"/>
</dbReference>
<feature type="binding site" evidence="8">
    <location>
        <position position="397"/>
    </location>
    <ligand>
        <name>Mg(2+)</name>
        <dbReference type="ChEBI" id="CHEBI:18420"/>
        <label>2</label>
    </ligand>
</feature>
<sequence length="584" mass="66259">MTAVRSKRLNKRDERWASLEDWRNSKTSLTCDRVAEAYATSNLRGELLSVALNVVSLFREDAGKAKKLASEVAVTEFGDASQCFVWQQFKALLLKSTAGSSTLKLRKDAAWNAFLKAEARCSITNKRLRYYWSRPERENPLYRVILARARESIREVLGEFTPATLRQLISLSRPGSGGSIGTRNRDAVAPAFKYGHTDLVTTRKALPYARMLVEGSLVWVECSGKEQEDGTWNLAYYLADANRVSMVPKDSTTERTIAVEPHLNMCLQLGVHEWVASRLRSFGVDIRSQTRNQQMAHEASTRWEHLDPLVTLDLSAASDSVSRSLVERLLPSCWLSYLDDIRCDRYRVGSDTYEYHKWSSMGNGYTFVLETLIFWAIARACLSLTTSQARVSVYGDDIIVPRGCAAQLIEVLKYSGFRVNTDKSFCFGPFRESCGEDFFSGDRVVPVYLRGVKHLRPTDIYRLINRLTEDERHDACLVKTLALEAHKGIPIVHTLRNSDYCSGLFSDSIADLKRQRHCVWSARYQAWSFRRASFRPDKVHAEAKWLYATALRGASEFDLVKRGDYAKLEVKRKGSWTLVSVISG</sequence>
<dbReference type="Pfam" id="PF03431">
    <property type="entry name" value="RNA_replicase_B"/>
    <property type="match status" value="1"/>
</dbReference>
<evidence type="ECO:0000259" key="9">
    <source>
        <dbReference type="PROSITE" id="PS50522"/>
    </source>
</evidence>
<keyword evidence="8" id="KW-0460">Magnesium</keyword>
<dbReference type="InterPro" id="IPR043502">
    <property type="entry name" value="DNA/RNA_pol_sf"/>
</dbReference>
<evidence type="ECO:0000256" key="2">
    <source>
        <dbReference type="ARBA" id="ARBA00022679"/>
    </source>
</evidence>
<dbReference type="GO" id="GO:0003968">
    <property type="term" value="F:RNA-directed RNA polymerase activity"/>
    <property type="evidence" value="ECO:0007669"/>
    <property type="project" value="UniProtKB-EC"/>
</dbReference>
<evidence type="ECO:0000256" key="8">
    <source>
        <dbReference type="PIRSR" id="PIRSR605093-1"/>
    </source>
</evidence>
<keyword evidence="3" id="KW-0548">Nucleotidyltransferase</keyword>
<evidence type="ECO:0000256" key="5">
    <source>
        <dbReference type="ARBA" id="ARBA00022953"/>
    </source>
</evidence>
<dbReference type="InterPro" id="IPR005093">
    <property type="entry name" value="RNArep_beta"/>
</dbReference>
<keyword evidence="8" id="KW-0479">Metal-binding</keyword>
<evidence type="ECO:0000256" key="4">
    <source>
        <dbReference type="ARBA" id="ARBA00022741"/>
    </source>
</evidence>
<dbReference type="EMBL" id="KX883575">
    <property type="protein sequence ID" value="APG77201.1"/>
    <property type="molecule type" value="Genomic_RNA"/>
</dbReference>
<feature type="binding site" evidence="8">
    <location>
        <position position="313"/>
    </location>
    <ligand>
        <name>Mg(2+)</name>
        <dbReference type="ChEBI" id="CHEBI:18420"/>
        <label>2</label>
    </ligand>
</feature>
<evidence type="ECO:0000256" key="1">
    <source>
        <dbReference type="ARBA" id="ARBA00012494"/>
    </source>
</evidence>
<accession>A0A1L3KIG6</accession>
<feature type="binding site" evidence="8">
    <location>
        <position position="396"/>
    </location>
    <ligand>
        <name>Mg(2+)</name>
        <dbReference type="ChEBI" id="CHEBI:18420"/>
        <label>2</label>
    </ligand>
</feature>
<keyword evidence="2" id="KW-0808">Transferase</keyword>
<organism evidence="10">
    <name type="scientific">Hubei levi-like virus 9</name>
    <dbReference type="NCBI Taxonomy" id="1922921"/>
    <lineage>
        <taxon>Viruses</taxon>
        <taxon>Riboviria</taxon>
    </lineage>
</organism>